<dbReference type="GO" id="GO:0006352">
    <property type="term" value="P:DNA-templated transcription initiation"/>
    <property type="evidence" value="ECO:0007669"/>
    <property type="project" value="InterPro"/>
</dbReference>
<feature type="domain" description="RNA polymerase sigma factor 70 region 4 type 2" evidence="6">
    <location>
        <begin position="127"/>
        <end position="177"/>
    </location>
</feature>
<dbReference type="InterPro" id="IPR036388">
    <property type="entry name" value="WH-like_DNA-bd_sf"/>
</dbReference>
<dbReference type="SUPFAM" id="SSF88659">
    <property type="entry name" value="Sigma3 and sigma4 domains of RNA polymerase sigma factors"/>
    <property type="match status" value="1"/>
</dbReference>
<dbReference type="Gene3D" id="1.10.10.10">
    <property type="entry name" value="Winged helix-like DNA-binding domain superfamily/Winged helix DNA-binding domain"/>
    <property type="match status" value="1"/>
</dbReference>
<dbReference type="RefSeq" id="WP_115433984.1">
    <property type="nucleotide sequence ID" value="NZ_CP031337.1"/>
</dbReference>
<dbReference type="KEGG" id="ccah:DWG20_11710"/>
<keyword evidence="4" id="KW-0804">Transcription</keyword>
<gene>
    <name evidence="7" type="ORF">DWG20_11710</name>
</gene>
<dbReference type="EMBL" id="CP031337">
    <property type="protein sequence ID" value="AXK40054.1"/>
    <property type="molecule type" value="Genomic_DNA"/>
</dbReference>
<reference evidence="7 8" key="1">
    <citation type="submission" date="2018-07" db="EMBL/GenBank/DDBJ databases">
        <title>Crenobacter cavernae sp. nov., isolated from a karst cave.</title>
        <authorList>
            <person name="Zhu H."/>
        </authorList>
    </citation>
    <scope>NUCLEOTIDE SEQUENCE [LARGE SCALE GENOMIC DNA]</scope>
    <source>
        <strain evidence="7 8">K1W11S-77</strain>
    </source>
</reference>
<proteinExistence type="inferred from homology"/>
<dbReference type="Proteomes" id="UP000254537">
    <property type="component" value="Chromosome"/>
</dbReference>
<dbReference type="PANTHER" id="PTHR43133">
    <property type="entry name" value="RNA POLYMERASE ECF-TYPE SIGMA FACTO"/>
    <property type="match status" value="1"/>
</dbReference>
<sequence length="184" mass="20377">MTANDSELAACMAHVALGDRQAFKRLFDTTSPRLFALALKQTRNRALAEDIVQDTFVGVWQHAASYRADRAPVMAWLSRMVRNRVIDRWRTEMPQDADSGGRLAELAASDALEPLPTLSSKEEAARLNGCLEHLTAGQRQSVVLAYFHGQSHQEIARTLAAPIGTVKSWLRRALDHLKDCVGAL</sequence>
<evidence type="ECO:0000259" key="6">
    <source>
        <dbReference type="Pfam" id="PF08281"/>
    </source>
</evidence>
<dbReference type="GO" id="GO:0003677">
    <property type="term" value="F:DNA binding"/>
    <property type="evidence" value="ECO:0007669"/>
    <property type="project" value="InterPro"/>
</dbReference>
<protein>
    <submittedName>
        <fullName evidence="7">RNA polymerase subunit sigma</fullName>
    </submittedName>
</protein>
<dbReference type="OrthoDB" id="9784272at2"/>
<organism evidence="7 8">
    <name type="scientific">Crenobacter cavernae</name>
    <dbReference type="NCBI Taxonomy" id="2290923"/>
    <lineage>
        <taxon>Bacteria</taxon>
        <taxon>Pseudomonadati</taxon>
        <taxon>Pseudomonadota</taxon>
        <taxon>Betaproteobacteria</taxon>
        <taxon>Neisseriales</taxon>
        <taxon>Neisseriaceae</taxon>
        <taxon>Crenobacter</taxon>
    </lineage>
</organism>
<dbReference type="Pfam" id="PF04542">
    <property type="entry name" value="Sigma70_r2"/>
    <property type="match status" value="1"/>
</dbReference>
<dbReference type="AlphaFoldDB" id="A0A345Y802"/>
<evidence type="ECO:0000313" key="8">
    <source>
        <dbReference type="Proteomes" id="UP000254537"/>
    </source>
</evidence>
<evidence type="ECO:0000256" key="3">
    <source>
        <dbReference type="ARBA" id="ARBA00023082"/>
    </source>
</evidence>
<name>A0A345Y802_9NEIS</name>
<evidence type="ECO:0000313" key="7">
    <source>
        <dbReference type="EMBL" id="AXK40054.1"/>
    </source>
</evidence>
<dbReference type="InterPro" id="IPR013325">
    <property type="entry name" value="RNA_pol_sigma_r2"/>
</dbReference>
<dbReference type="InterPro" id="IPR013324">
    <property type="entry name" value="RNA_pol_sigma_r3/r4-like"/>
</dbReference>
<evidence type="ECO:0000259" key="5">
    <source>
        <dbReference type="Pfam" id="PF04542"/>
    </source>
</evidence>
<evidence type="ECO:0000256" key="4">
    <source>
        <dbReference type="ARBA" id="ARBA00023163"/>
    </source>
</evidence>
<feature type="domain" description="RNA polymerase sigma-70 region 2" evidence="5">
    <location>
        <begin position="26"/>
        <end position="92"/>
    </location>
</feature>
<comment type="similarity">
    <text evidence="1">Belongs to the sigma-70 factor family. ECF subfamily.</text>
</comment>
<dbReference type="GO" id="GO:0016987">
    <property type="term" value="F:sigma factor activity"/>
    <property type="evidence" value="ECO:0007669"/>
    <property type="project" value="UniProtKB-KW"/>
</dbReference>
<dbReference type="PANTHER" id="PTHR43133:SF62">
    <property type="entry name" value="RNA POLYMERASE SIGMA FACTOR SIGZ"/>
    <property type="match status" value="1"/>
</dbReference>
<dbReference type="Gene3D" id="1.10.1740.10">
    <property type="match status" value="1"/>
</dbReference>
<evidence type="ECO:0000256" key="1">
    <source>
        <dbReference type="ARBA" id="ARBA00010641"/>
    </source>
</evidence>
<dbReference type="InterPro" id="IPR039425">
    <property type="entry name" value="RNA_pol_sigma-70-like"/>
</dbReference>
<dbReference type="InterPro" id="IPR013249">
    <property type="entry name" value="RNA_pol_sigma70_r4_t2"/>
</dbReference>
<keyword evidence="3" id="KW-0731">Sigma factor</keyword>
<dbReference type="NCBIfam" id="TIGR02937">
    <property type="entry name" value="sigma70-ECF"/>
    <property type="match status" value="1"/>
</dbReference>
<dbReference type="InterPro" id="IPR007627">
    <property type="entry name" value="RNA_pol_sigma70_r2"/>
</dbReference>
<dbReference type="InterPro" id="IPR014284">
    <property type="entry name" value="RNA_pol_sigma-70_dom"/>
</dbReference>
<dbReference type="SUPFAM" id="SSF88946">
    <property type="entry name" value="Sigma2 domain of RNA polymerase sigma factors"/>
    <property type="match status" value="1"/>
</dbReference>
<dbReference type="CDD" id="cd06171">
    <property type="entry name" value="Sigma70_r4"/>
    <property type="match status" value="1"/>
</dbReference>
<keyword evidence="2" id="KW-0805">Transcription regulation</keyword>
<accession>A0A345Y802</accession>
<dbReference type="Pfam" id="PF08281">
    <property type="entry name" value="Sigma70_r4_2"/>
    <property type="match status" value="1"/>
</dbReference>
<evidence type="ECO:0000256" key="2">
    <source>
        <dbReference type="ARBA" id="ARBA00023015"/>
    </source>
</evidence>